<feature type="region of interest" description="Disordered" evidence="2">
    <location>
        <begin position="334"/>
        <end position="353"/>
    </location>
</feature>
<evidence type="ECO:0000256" key="2">
    <source>
        <dbReference type="SAM" id="MobiDB-lite"/>
    </source>
</evidence>
<dbReference type="NCBIfam" id="TIGR00750">
    <property type="entry name" value="lao"/>
    <property type="match status" value="1"/>
</dbReference>
<dbReference type="CDD" id="cd03114">
    <property type="entry name" value="MMAA-like"/>
    <property type="match status" value="1"/>
</dbReference>
<dbReference type="GO" id="GO:0016301">
    <property type="term" value="F:kinase activity"/>
    <property type="evidence" value="ECO:0007669"/>
    <property type="project" value="UniProtKB-KW"/>
</dbReference>
<dbReference type="InterPro" id="IPR027417">
    <property type="entry name" value="P-loop_NTPase"/>
</dbReference>
<dbReference type="SUPFAM" id="SSF52540">
    <property type="entry name" value="P-loop containing nucleoside triphosphate hydrolases"/>
    <property type="match status" value="1"/>
</dbReference>
<keyword evidence="4" id="KW-1185">Reference proteome</keyword>
<dbReference type="Pfam" id="PF03308">
    <property type="entry name" value="MeaB"/>
    <property type="match status" value="1"/>
</dbReference>
<keyword evidence="3" id="KW-0808">Transferase</keyword>
<accession>A0A0N0VCR7</accession>
<organism evidence="3 4">
    <name type="scientific">Leptomonas pyrrhocoris</name>
    <name type="common">Firebug parasite</name>
    <dbReference type="NCBI Taxonomy" id="157538"/>
    <lineage>
        <taxon>Eukaryota</taxon>
        <taxon>Discoba</taxon>
        <taxon>Euglenozoa</taxon>
        <taxon>Kinetoplastea</taxon>
        <taxon>Metakinetoplastina</taxon>
        <taxon>Trypanosomatida</taxon>
        <taxon>Trypanosomatidae</taxon>
        <taxon>Leishmaniinae</taxon>
        <taxon>Leptomonas</taxon>
    </lineage>
</organism>
<dbReference type="PANTHER" id="PTHR23408">
    <property type="entry name" value="METHYLMALONYL-COA MUTASE"/>
    <property type="match status" value="1"/>
</dbReference>
<dbReference type="GO" id="GO:0003924">
    <property type="term" value="F:GTPase activity"/>
    <property type="evidence" value="ECO:0007669"/>
    <property type="project" value="InterPro"/>
</dbReference>
<protein>
    <submittedName>
        <fullName evidence="3">Kinase-like protein</fullName>
    </submittedName>
</protein>
<dbReference type="Gene3D" id="1.20.5.170">
    <property type="match status" value="1"/>
</dbReference>
<dbReference type="EMBL" id="LGTL01000034">
    <property type="protein sequence ID" value="KPA73644.1"/>
    <property type="molecule type" value="Genomic_DNA"/>
</dbReference>
<proteinExistence type="inferred from homology"/>
<dbReference type="GeneID" id="26910059"/>
<evidence type="ECO:0000313" key="4">
    <source>
        <dbReference type="Proteomes" id="UP000037923"/>
    </source>
</evidence>
<dbReference type="Gene3D" id="3.40.50.300">
    <property type="entry name" value="P-loop containing nucleotide triphosphate hydrolases"/>
    <property type="match status" value="1"/>
</dbReference>
<comment type="similarity">
    <text evidence="1">Belongs to the SIMIBI class G3E GTPase family. ArgK/MeaB subfamily.</text>
</comment>
<dbReference type="Proteomes" id="UP000037923">
    <property type="component" value="Unassembled WGS sequence"/>
</dbReference>
<dbReference type="OrthoDB" id="1476984at2759"/>
<comment type="caution">
    <text evidence="3">The sequence shown here is derived from an EMBL/GenBank/DDBJ whole genome shotgun (WGS) entry which is preliminary data.</text>
</comment>
<evidence type="ECO:0000313" key="3">
    <source>
        <dbReference type="EMBL" id="KPA73644.1"/>
    </source>
</evidence>
<dbReference type="RefSeq" id="XP_015652083.1">
    <property type="nucleotide sequence ID" value="XM_015809408.1"/>
</dbReference>
<evidence type="ECO:0000256" key="1">
    <source>
        <dbReference type="ARBA" id="ARBA00009625"/>
    </source>
</evidence>
<dbReference type="InterPro" id="IPR005129">
    <property type="entry name" value="GTPase_ArgK"/>
</dbReference>
<dbReference type="VEuPathDB" id="TriTrypDB:LpyrH10_34_0790"/>
<dbReference type="PANTHER" id="PTHR23408:SF3">
    <property type="entry name" value="METHYLMALONIC ACIDURIA TYPE A PROTEIN, MITOCHONDRIAL"/>
    <property type="match status" value="1"/>
</dbReference>
<dbReference type="NCBIfam" id="NF006958">
    <property type="entry name" value="PRK09435.1"/>
    <property type="match status" value="1"/>
</dbReference>
<dbReference type="OMA" id="WMWERID"/>
<gene>
    <name evidence="3" type="ORF">ABB37_09776</name>
</gene>
<keyword evidence="3" id="KW-0418">Kinase</keyword>
<dbReference type="AlphaFoldDB" id="A0A0N0VCR7"/>
<name>A0A0N0VCR7_LEPPY</name>
<reference evidence="3 4" key="1">
    <citation type="submission" date="2015-07" db="EMBL/GenBank/DDBJ databases">
        <title>High-quality genome of monoxenous trypanosomatid Leptomonas pyrrhocoris.</title>
        <authorList>
            <person name="Flegontov P."/>
            <person name="Butenko A."/>
            <person name="Firsov S."/>
            <person name="Vlcek C."/>
            <person name="Logacheva M.D."/>
            <person name="Field M."/>
            <person name="Filatov D."/>
            <person name="Flegontova O."/>
            <person name="Gerasimov E."/>
            <person name="Jackson A.P."/>
            <person name="Kelly S."/>
            <person name="Opperdoes F."/>
            <person name="O'Reilly A."/>
            <person name="Votypka J."/>
            <person name="Yurchenko V."/>
            <person name="Lukes J."/>
        </authorList>
    </citation>
    <scope>NUCLEOTIDE SEQUENCE [LARGE SCALE GENOMIC DNA]</scope>
    <source>
        <strain evidence="3">H10</strain>
    </source>
</reference>
<sequence>MNYIARPRIHQRILVEDIVKGNRRALAKAVTLAESTNSSDSTRLSHLLRDIHQSAKVRMVPRFAMSGSPGAGKSSLLETLGYYLCEKKGLRVGVLAVDPSSTITHGSILGDKTRMEKLSTHANSYIRPSPSGGHLGGVTARAWEVMEIFEAASFDVVFVETVGVGQSETQCKDLTDMMMLLVPPASGDELQGIKKGIVEVADMVVVTKNDGARKLLAQQTKGAYARAVMYTEMEQGFEKPVIAVSAEENTNIVELWEAMMKMWNTRAQSGQIDHLRRAQSSKHFYNYFEMELLARAKKMASVEMLNLSHRVWDHKMTPREAGDSLVVRTLREHLAPEKTTTAAPPPPAASQKG</sequence>
<dbReference type="GO" id="GO:0005525">
    <property type="term" value="F:GTP binding"/>
    <property type="evidence" value="ECO:0007669"/>
    <property type="project" value="InterPro"/>
</dbReference>
<dbReference type="GO" id="GO:0005737">
    <property type="term" value="C:cytoplasm"/>
    <property type="evidence" value="ECO:0007669"/>
    <property type="project" value="TreeGrafter"/>
</dbReference>
<feature type="compositionally biased region" description="Pro residues" evidence="2">
    <location>
        <begin position="343"/>
        <end position="353"/>
    </location>
</feature>